<organism evidence="2 3">
    <name type="scientific">Mesonia phycicola</name>
    <dbReference type="NCBI Taxonomy" id="579105"/>
    <lineage>
        <taxon>Bacteria</taxon>
        <taxon>Pseudomonadati</taxon>
        <taxon>Bacteroidota</taxon>
        <taxon>Flavobacteriia</taxon>
        <taxon>Flavobacteriales</taxon>
        <taxon>Flavobacteriaceae</taxon>
        <taxon>Mesonia</taxon>
    </lineage>
</organism>
<dbReference type="SUPFAM" id="SSF56925">
    <property type="entry name" value="OMPA-like"/>
    <property type="match status" value="1"/>
</dbReference>
<dbReference type="AlphaFoldDB" id="A0A1M6BH93"/>
<dbReference type="RefSeq" id="WP_073148115.1">
    <property type="nucleotide sequence ID" value="NZ_FQYY01000002.1"/>
</dbReference>
<keyword evidence="3" id="KW-1185">Reference proteome</keyword>
<evidence type="ECO:0008006" key="4">
    <source>
        <dbReference type="Google" id="ProtNLM"/>
    </source>
</evidence>
<dbReference type="OrthoDB" id="978645at2"/>
<reference evidence="2 3" key="1">
    <citation type="submission" date="2016-11" db="EMBL/GenBank/DDBJ databases">
        <authorList>
            <person name="Jaros S."/>
            <person name="Januszkiewicz K."/>
            <person name="Wedrychowicz H."/>
        </authorList>
    </citation>
    <scope>NUCLEOTIDE SEQUENCE [LARGE SCALE GENOMIC DNA]</scope>
    <source>
        <strain evidence="2 3">DSM 21425</strain>
    </source>
</reference>
<proteinExistence type="predicted"/>
<protein>
    <recommendedName>
        <fullName evidence="4">Outer membrane insertion C-terminal signal</fullName>
    </recommendedName>
</protein>
<feature type="signal peptide" evidence="1">
    <location>
        <begin position="1"/>
        <end position="20"/>
    </location>
</feature>
<keyword evidence="1" id="KW-0732">Signal</keyword>
<dbReference type="InterPro" id="IPR011250">
    <property type="entry name" value="OMP/PagP_B-barrel"/>
</dbReference>
<name>A0A1M6BH93_9FLAO</name>
<evidence type="ECO:0000313" key="2">
    <source>
        <dbReference type="EMBL" id="SHI48075.1"/>
    </source>
</evidence>
<evidence type="ECO:0000256" key="1">
    <source>
        <dbReference type="SAM" id="SignalP"/>
    </source>
</evidence>
<evidence type="ECO:0000313" key="3">
    <source>
        <dbReference type="Proteomes" id="UP000184225"/>
    </source>
</evidence>
<sequence>MKKLLFTSILLLGTFFTIQAQEIAENALGLRLGGANGVGAEISYQRKIGTDNNRLEFDLGWRNDSHFDLVKATGLYQWVWNIEGGFNWYAGAGAGFGIVDDNYHDDYNHDDGAFLYAAGNIGVEYNFDIPLQVFIDLRPEIGFSDYDVIDDFVPDFALGVRYQF</sequence>
<feature type="chain" id="PRO_5012138470" description="Outer membrane insertion C-terminal signal" evidence="1">
    <location>
        <begin position="21"/>
        <end position="164"/>
    </location>
</feature>
<accession>A0A1M6BH93</accession>
<gene>
    <name evidence="2" type="ORF">SAMN04488096_10249</name>
</gene>
<dbReference type="STRING" id="579105.SAMN04488096_10249"/>
<dbReference type="Proteomes" id="UP000184225">
    <property type="component" value="Unassembled WGS sequence"/>
</dbReference>
<dbReference type="Gene3D" id="2.40.160.20">
    <property type="match status" value="1"/>
</dbReference>
<dbReference type="EMBL" id="FQYY01000002">
    <property type="protein sequence ID" value="SHI48075.1"/>
    <property type="molecule type" value="Genomic_DNA"/>
</dbReference>